<protein>
    <submittedName>
        <fullName evidence="2">Uncharacterized protein LOC136084559</fullName>
    </submittedName>
</protein>
<dbReference type="RefSeq" id="XP_065660797.1">
    <property type="nucleotide sequence ID" value="XM_065804725.1"/>
</dbReference>
<dbReference type="PANTHER" id="PTHR33053">
    <property type="entry name" value="PROTEIN, PUTATIVE-RELATED"/>
    <property type="match status" value="1"/>
</dbReference>
<accession>A0ABM4CGG4</accession>
<proteinExistence type="predicted"/>
<keyword evidence="1" id="KW-1185">Reference proteome</keyword>
<gene>
    <name evidence="2" type="primary">LOC136084559</name>
</gene>
<dbReference type="Proteomes" id="UP001652625">
    <property type="component" value="Chromosome 09"/>
</dbReference>
<name>A0ABM4CGG4_HYDVU</name>
<reference evidence="2" key="1">
    <citation type="submission" date="2025-08" db="UniProtKB">
        <authorList>
            <consortium name="RefSeq"/>
        </authorList>
    </citation>
    <scope>IDENTIFICATION</scope>
</reference>
<organism evidence="1 2">
    <name type="scientific">Hydra vulgaris</name>
    <name type="common">Hydra</name>
    <name type="synonym">Hydra attenuata</name>
    <dbReference type="NCBI Taxonomy" id="6087"/>
    <lineage>
        <taxon>Eukaryota</taxon>
        <taxon>Metazoa</taxon>
        <taxon>Cnidaria</taxon>
        <taxon>Hydrozoa</taxon>
        <taxon>Hydroidolina</taxon>
        <taxon>Anthoathecata</taxon>
        <taxon>Aplanulata</taxon>
        <taxon>Hydridae</taxon>
        <taxon>Hydra</taxon>
    </lineage>
</organism>
<evidence type="ECO:0000313" key="2">
    <source>
        <dbReference type="RefSeq" id="XP_065660797.1"/>
    </source>
</evidence>
<dbReference type="GeneID" id="136084559"/>
<dbReference type="PANTHER" id="PTHR33053:SF24">
    <property type="entry name" value="TRANSPOSASE DOMAIN-CONTAINING PROTEIN"/>
    <property type="match status" value="1"/>
</dbReference>
<evidence type="ECO:0000313" key="1">
    <source>
        <dbReference type="Proteomes" id="UP001652625"/>
    </source>
</evidence>
<sequence length="583" mass="67068">MAASYTAIRRKVREQVERDMKEIYGESCNHKNNVATCTVSNDCGSLYYDDKVYEDNNDTARDNFTAHGNSNQYDYDLDENFYFHSDSENESNMNSDHEEKDIVTSLAEWAVNFKVSLLAIGALLLLLRQYFPSLPKDPRTLLNTLRKHVIRKLASGGEYSHIGLEKGIRQVLQGCLLPDIDCLEIQFNTDELPLFKSSRTSLWPILGMLKNNVIKTVFVIGVFCGQEKPSSAVEFFEDFVKETLSLLHNGLLISGKHFKLKIHSFVCDAPARAFVKGIKYHSGYNSCEKCVQVGHYVGKVIFPQLNDRLRTDISFNQMSDEDHHRSPYALKPLNIGGVTQFGLDFMHLGCLGVMRRFLLYWKGPIGLLNVRISSRNVSKLSDKLLSYVAYIPYEFARKPRALSEIMQWKATEFRLFLLYLGPFALDGVLPTNLLDHFLLLYVASRILTSSELSKNYTDFANNLLVDFVSEAANLYGQECLVYNVHSLVHIAQDVKRLGPLDEFSSFPYENMLGQLKKLIRKPQTPIQQLLRRLEEKQIFHNKQEDIKKIFPILTKEHFEGILITPGEFNVRQYLQFQTEHWFF</sequence>